<evidence type="ECO:0000259" key="2">
    <source>
        <dbReference type="Pfam" id="PF20349"/>
    </source>
</evidence>
<sequence>MGGAAPQVAWALAIERSAAGDFIRESAWIYPWSNIVHVVGVALLLGAVAVFDLRLLGVLRAARPADAAALALPVARLGFLLALPTGLVLFVAEANGVVTNPVFLVKFAAIAVGLANIAAFHLGPLRDVAAWTGIPPAARMVALLSLSAWLVAAVCGRWAAYV</sequence>
<dbReference type="RefSeq" id="WP_123692503.1">
    <property type="nucleotide sequence ID" value="NZ_AP019700.1"/>
</dbReference>
<dbReference type="EMBL" id="RJKX01000015">
    <property type="protein sequence ID" value="ROP84516.1"/>
    <property type="molecule type" value="Genomic_DNA"/>
</dbReference>
<dbReference type="Proteomes" id="UP000278222">
    <property type="component" value="Unassembled WGS sequence"/>
</dbReference>
<keyword evidence="4" id="KW-1185">Reference proteome</keyword>
<keyword evidence="1" id="KW-0812">Transmembrane</keyword>
<keyword evidence="1" id="KW-0472">Membrane</keyword>
<evidence type="ECO:0000256" key="1">
    <source>
        <dbReference type="SAM" id="Phobius"/>
    </source>
</evidence>
<keyword evidence="1" id="KW-1133">Transmembrane helix</keyword>
<reference evidence="3 4" key="1">
    <citation type="submission" date="2018-11" db="EMBL/GenBank/DDBJ databases">
        <title>Genomic Encyclopedia of Type Strains, Phase IV (KMG-IV): sequencing the most valuable type-strain genomes for metagenomic binning, comparative biology and taxonomic classification.</title>
        <authorList>
            <person name="Goeker M."/>
        </authorList>
    </citation>
    <scope>NUCLEOTIDE SEQUENCE [LARGE SCALE GENOMIC DNA]</scope>
    <source>
        <strain evidence="3 4">DSM 5900</strain>
    </source>
</reference>
<dbReference type="AlphaFoldDB" id="A0A3N1L226"/>
<evidence type="ECO:0000313" key="4">
    <source>
        <dbReference type="Proteomes" id="UP000278222"/>
    </source>
</evidence>
<dbReference type="InterPro" id="IPR046586">
    <property type="entry name" value="DUF6644"/>
</dbReference>
<protein>
    <recommendedName>
        <fullName evidence="2">DUF6644 domain-containing protein</fullName>
    </recommendedName>
</protein>
<comment type="caution">
    <text evidence="3">The sequence shown here is derived from an EMBL/GenBank/DDBJ whole genome shotgun (WGS) entry which is preliminary data.</text>
</comment>
<feature type="transmembrane region" description="Helical" evidence="1">
    <location>
        <begin position="103"/>
        <end position="125"/>
    </location>
</feature>
<name>A0A3N1L226_9PROT</name>
<evidence type="ECO:0000313" key="3">
    <source>
        <dbReference type="EMBL" id="ROP84516.1"/>
    </source>
</evidence>
<accession>A0A3N1L226</accession>
<organism evidence="3 4">
    <name type="scientific">Stella humosa</name>
    <dbReference type="NCBI Taxonomy" id="94"/>
    <lineage>
        <taxon>Bacteria</taxon>
        <taxon>Pseudomonadati</taxon>
        <taxon>Pseudomonadota</taxon>
        <taxon>Alphaproteobacteria</taxon>
        <taxon>Rhodospirillales</taxon>
        <taxon>Stellaceae</taxon>
        <taxon>Stella</taxon>
    </lineage>
</organism>
<dbReference type="Pfam" id="PF20349">
    <property type="entry name" value="DUF6644"/>
    <property type="match status" value="1"/>
</dbReference>
<dbReference type="OrthoDB" id="8160265at2"/>
<feature type="domain" description="DUF6644" evidence="2">
    <location>
        <begin position="33"/>
        <end position="161"/>
    </location>
</feature>
<proteinExistence type="predicted"/>
<feature type="transmembrane region" description="Helical" evidence="1">
    <location>
        <begin position="35"/>
        <end position="56"/>
    </location>
</feature>
<gene>
    <name evidence="3" type="ORF">EDC65_3870</name>
</gene>
<feature type="transmembrane region" description="Helical" evidence="1">
    <location>
        <begin position="137"/>
        <end position="160"/>
    </location>
</feature>
<feature type="transmembrane region" description="Helical" evidence="1">
    <location>
        <begin position="68"/>
        <end position="91"/>
    </location>
</feature>